<evidence type="ECO:0000313" key="1">
    <source>
        <dbReference type="EMBL" id="CAG1981361.1"/>
    </source>
</evidence>
<reference evidence="1" key="2">
    <citation type="submission" date="2021-03" db="EMBL/GenBank/DDBJ databases">
        <authorList>
            <person name="Alouane T."/>
            <person name="Langin T."/>
            <person name="Bonhomme L."/>
        </authorList>
    </citation>
    <scope>NUCLEOTIDE SEQUENCE</scope>
    <source>
        <strain evidence="1">MDC_Fg202</strain>
    </source>
</reference>
<name>A0A679NHA1_GIBZA</name>
<reference evidence="2" key="1">
    <citation type="submission" date="2019-04" db="EMBL/GenBank/DDBJ databases">
        <authorList>
            <person name="Melise S."/>
            <person name="Noan J."/>
            <person name="Okalmin O."/>
        </authorList>
    </citation>
    <scope>NUCLEOTIDE SEQUENCE</scope>
    <source>
        <strain evidence="2">FN9</strain>
    </source>
</reference>
<accession>A0A679NHA1</accession>
<organism evidence="1 3">
    <name type="scientific">Gibberella zeae</name>
    <name type="common">Wheat head blight fungus</name>
    <name type="synonym">Fusarium graminearum</name>
    <dbReference type="NCBI Taxonomy" id="5518"/>
    <lineage>
        <taxon>Eukaryota</taxon>
        <taxon>Fungi</taxon>
        <taxon>Dikarya</taxon>
        <taxon>Ascomycota</taxon>
        <taxon>Pezizomycotina</taxon>
        <taxon>Sordariomycetes</taxon>
        <taxon>Hypocreomycetidae</taxon>
        <taxon>Hypocreales</taxon>
        <taxon>Nectriaceae</taxon>
        <taxon>Fusarium</taxon>
    </lineage>
</organism>
<evidence type="ECO:0000313" key="3">
    <source>
        <dbReference type="Proteomes" id="UP000746612"/>
    </source>
</evidence>
<dbReference type="Proteomes" id="UP000746612">
    <property type="component" value="Unassembled WGS sequence"/>
</dbReference>
<proteinExistence type="predicted"/>
<sequence length="136" mass="15554">MSIYSLSIKTIKYSIISMPKMSIFKQYSRAIRSWLSASPNGTIRKAALPPFTFLPQQQQVKCDKAKAAADEADQALHDLLKQTPCPKQPPAVSDAYLRAILQQQKLCNKRQEALQLDLERYQRALYEQALNKEPWT</sequence>
<dbReference type="EMBL" id="CAAKMV010000127">
    <property type="protein sequence ID" value="VIO57002.1"/>
    <property type="molecule type" value="Genomic_DNA"/>
</dbReference>
<evidence type="ECO:0000313" key="2">
    <source>
        <dbReference type="EMBL" id="VIO57002.1"/>
    </source>
</evidence>
<dbReference type="EMBL" id="CAJPIJ010000122">
    <property type="protein sequence ID" value="CAG1981361.1"/>
    <property type="molecule type" value="Genomic_DNA"/>
</dbReference>
<gene>
    <name evidence="2" type="ORF">FUG_LOCUS237201</name>
    <name evidence="1" type="ORF">MDCFG202_LOCUS214288</name>
</gene>
<dbReference type="AlphaFoldDB" id="A0A679NHA1"/>
<protein>
    <submittedName>
        <fullName evidence="1">Uncharacterized protein</fullName>
    </submittedName>
</protein>